<dbReference type="InterPro" id="IPR013783">
    <property type="entry name" value="Ig-like_fold"/>
</dbReference>
<dbReference type="RefSeq" id="WP_193911652.1">
    <property type="nucleotide sequence ID" value="NZ_PRDL01000001.1"/>
</dbReference>
<feature type="signal peptide" evidence="1">
    <location>
        <begin position="1"/>
        <end position="16"/>
    </location>
</feature>
<name>A0A928YX02_9GAMM</name>
<dbReference type="InterPro" id="IPR014044">
    <property type="entry name" value="CAP_dom"/>
</dbReference>
<dbReference type="EMBL" id="PRDL01000001">
    <property type="protein sequence ID" value="MBE8718798.1"/>
    <property type="molecule type" value="Genomic_DNA"/>
</dbReference>
<feature type="domain" description="SCP" evidence="2">
    <location>
        <begin position="183"/>
        <end position="319"/>
    </location>
</feature>
<dbReference type="PANTHER" id="PTHR31157:SF1">
    <property type="entry name" value="SCP DOMAIN-CONTAINING PROTEIN"/>
    <property type="match status" value="1"/>
</dbReference>
<evidence type="ECO:0000259" key="2">
    <source>
        <dbReference type="Pfam" id="PF00188"/>
    </source>
</evidence>
<protein>
    <submittedName>
        <fullName evidence="3">CAP domain-containing protein</fullName>
    </submittedName>
</protein>
<dbReference type="InterPro" id="IPR036116">
    <property type="entry name" value="FN3_sf"/>
</dbReference>
<dbReference type="Proteomes" id="UP000652567">
    <property type="component" value="Unassembled WGS sequence"/>
</dbReference>
<organism evidence="3 4">
    <name type="scientific">Cellvibrio polysaccharolyticus</name>
    <dbReference type="NCBI Taxonomy" id="2082724"/>
    <lineage>
        <taxon>Bacteria</taxon>
        <taxon>Pseudomonadati</taxon>
        <taxon>Pseudomonadota</taxon>
        <taxon>Gammaproteobacteria</taxon>
        <taxon>Cellvibrionales</taxon>
        <taxon>Cellvibrionaceae</taxon>
        <taxon>Cellvibrio</taxon>
    </lineage>
</organism>
<keyword evidence="4" id="KW-1185">Reference proteome</keyword>
<dbReference type="Pfam" id="PF00188">
    <property type="entry name" value="CAP"/>
    <property type="match status" value="1"/>
</dbReference>
<dbReference type="AlphaFoldDB" id="A0A928YX02"/>
<gene>
    <name evidence="3" type="ORF">C4F51_16615</name>
</gene>
<evidence type="ECO:0000256" key="1">
    <source>
        <dbReference type="SAM" id="SignalP"/>
    </source>
</evidence>
<evidence type="ECO:0000313" key="4">
    <source>
        <dbReference type="Proteomes" id="UP000652567"/>
    </source>
</evidence>
<dbReference type="PANTHER" id="PTHR31157">
    <property type="entry name" value="SCP DOMAIN-CONTAINING PROTEIN"/>
    <property type="match status" value="1"/>
</dbReference>
<dbReference type="InterPro" id="IPR035940">
    <property type="entry name" value="CAP_sf"/>
</dbReference>
<dbReference type="Gene3D" id="3.40.33.10">
    <property type="entry name" value="CAP"/>
    <property type="match status" value="1"/>
</dbReference>
<reference evidence="3" key="1">
    <citation type="submission" date="2018-07" db="EMBL/GenBank/DDBJ databases">
        <title>Genome assembly of strain Ka43.</title>
        <authorList>
            <person name="Kukolya J."/>
            <person name="Nagy I."/>
            <person name="Horvath B."/>
            <person name="Toth A."/>
        </authorList>
    </citation>
    <scope>NUCLEOTIDE SEQUENCE</scope>
    <source>
        <strain evidence="3">KB43</strain>
    </source>
</reference>
<comment type="caution">
    <text evidence="3">The sequence shown here is derived from an EMBL/GenBank/DDBJ whole genome shotgun (WGS) entry which is preliminary data.</text>
</comment>
<dbReference type="SUPFAM" id="SSF49265">
    <property type="entry name" value="Fibronectin type III"/>
    <property type="match status" value="1"/>
</dbReference>
<evidence type="ECO:0000313" key="3">
    <source>
        <dbReference type="EMBL" id="MBE8718798.1"/>
    </source>
</evidence>
<dbReference type="SUPFAM" id="SSF55797">
    <property type="entry name" value="PR-1-like"/>
    <property type="match status" value="1"/>
</dbReference>
<keyword evidence="1" id="KW-0732">Signal</keyword>
<dbReference type="CDD" id="cd05379">
    <property type="entry name" value="CAP_bacterial"/>
    <property type="match status" value="1"/>
</dbReference>
<proteinExistence type="predicted"/>
<sequence length="438" mass="46644">MLKLFLPIFLSALLVACGGGGGGSSKGTSPALTPVSSASHSSVSSLNSSSASSVSLSSSSSSAPAKPAETNVQIPQGVYAVRGNNAATLYWEKPAGSLGYNIYVASEADIAPDNIDKFINGRAIKNVQPPYTVTDLANGKQWYLVVTSVNLFGESLPGQEIRAVPSDLDPALEPTPQEVLVVELINRARANPKAEAEFYSIGLNDDIDDASINEDSKQPLALNTMLQSAAREHSRWMLANNIFSHTGIGGSTPSERSKIAGYVLRTPWRTGENISVIGPANEDHSGLTAVAVRHHQNLFKSAGHRKNILNGDFRNIGVGQRVGNYTFSSGTTYYSSMLTESYAKSGSEYFLTGVAYEDINNNDFYDVGEAMSDITLEIDGQFYQVFSSGAYSIPLAGGSYTITIHGDAPGLPVQHAVIIGEQNVKLDVVKTQQGIVIR</sequence>
<dbReference type="Gene3D" id="2.60.40.10">
    <property type="entry name" value="Immunoglobulins"/>
    <property type="match status" value="1"/>
</dbReference>
<dbReference type="PROSITE" id="PS51257">
    <property type="entry name" value="PROKAR_LIPOPROTEIN"/>
    <property type="match status" value="1"/>
</dbReference>
<feature type="chain" id="PRO_5036966399" evidence="1">
    <location>
        <begin position="17"/>
        <end position="438"/>
    </location>
</feature>
<accession>A0A928YX02</accession>